<keyword evidence="6" id="KW-0906">Nuclear pore complex</keyword>
<name>A0A6J1NBN9_BICAN</name>
<dbReference type="PANTHER" id="PTHR38697:SF1">
    <property type="entry name" value="NUCLEAR PORE COMPLEX PROTEIN SIMILAR TO S. CEREVISIAE NUP2 (EUROFUNG)"/>
    <property type="match status" value="1"/>
</dbReference>
<feature type="region of interest" description="Disordered" evidence="8">
    <location>
        <begin position="156"/>
        <end position="243"/>
    </location>
</feature>
<dbReference type="SMART" id="SM00160">
    <property type="entry name" value="RanBD"/>
    <property type="match status" value="1"/>
</dbReference>
<reference evidence="11" key="1">
    <citation type="submission" date="2025-08" db="UniProtKB">
        <authorList>
            <consortium name="RefSeq"/>
        </authorList>
    </citation>
    <scope>IDENTIFICATION</scope>
</reference>
<keyword evidence="2" id="KW-0813">Transport</keyword>
<feature type="compositionally biased region" description="Polar residues" evidence="8">
    <location>
        <begin position="156"/>
        <end position="199"/>
    </location>
</feature>
<keyword evidence="3" id="KW-0509">mRNA transport</keyword>
<keyword evidence="10" id="KW-1185">Reference proteome</keyword>
<feature type="compositionally biased region" description="Basic and acidic residues" evidence="8">
    <location>
        <begin position="304"/>
        <end position="321"/>
    </location>
</feature>
<feature type="compositionally biased region" description="Acidic residues" evidence="8">
    <location>
        <begin position="14"/>
        <end position="23"/>
    </location>
</feature>
<feature type="region of interest" description="Disordered" evidence="8">
    <location>
        <begin position="443"/>
        <end position="463"/>
    </location>
</feature>
<dbReference type="RefSeq" id="XP_023944324.2">
    <property type="nucleotide sequence ID" value="XM_024088556.2"/>
</dbReference>
<feature type="compositionally biased region" description="Low complexity" evidence="8">
    <location>
        <begin position="105"/>
        <end position="117"/>
    </location>
</feature>
<gene>
    <name evidence="11" type="primary">LOC112050312</name>
</gene>
<feature type="compositionally biased region" description="Polar residues" evidence="8">
    <location>
        <begin position="222"/>
        <end position="235"/>
    </location>
</feature>
<feature type="compositionally biased region" description="Basic and acidic residues" evidence="8">
    <location>
        <begin position="24"/>
        <end position="33"/>
    </location>
</feature>
<dbReference type="SUPFAM" id="SSF50729">
    <property type="entry name" value="PH domain-like"/>
    <property type="match status" value="1"/>
</dbReference>
<evidence type="ECO:0000256" key="7">
    <source>
        <dbReference type="ARBA" id="ARBA00023242"/>
    </source>
</evidence>
<evidence type="ECO:0000256" key="6">
    <source>
        <dbReference type="ARBA" id="ARBA00023132"/>
    </source>
</evidence>
<evidence type="ECO:0000259" key="9">
    <source>
        <dbReference type="PROSITE" id="PS50196"/>
    </source>
</evidence>
<dbReference type="GO" id="GO:0005643">
    <property type="term" value="C:nuclear pore"/>
    <property type="evidence" value="ECO:0007669"/>
    <property type="project" value="UniProtKB-SubCell"/>
</dbReference>
<evidence type="ECO:0000256" key="3">
    <source>
        <dbReference type="ARBA" id="ARBA00022816"/>
    </source>
</evidence>
<dbReference type="Proteomes" id="UP001652582">
    <property type="component" value="Chromosome 6"/>
</dbReference>
<feature type="compositionally biased region" description="Polar residues" evidence="8">
    <location>
        <begin position="322"/>
        <end position="333"/>
    </location>
</feature>
<dbReference type="KEGG" id="bany:112050312"/>
<dbReference type="Pfam" id="PF08911">
    <property type="entry name" value="NUP50"/>
    <property type="match status" value="1"/>
</dbReference>
<dbReference type="CDD" id="cd13170">
    <property type="entry name" value="RanBD_NUP50"/>
    <property type="match status" value="1"/>
</dbReference>
<evidence type="ECO:0000313" key="11">
    <source>
        <dbReference type="RefSeq" id="XP_023944324.2"/>
    </source>
</evidence>
<keyword evidence="4" id="KW-0653">Protein transport</keyword>
<comment type="subcellular location">
    <subcellularLocation>
        <location evidence="1">Nucleus</location>
        <location evidence="1">Nuclear pore complex</location>
    </subcellularLocation>
</comment>
<dbReference type="Gene3D" id="2.30.29.30">
    <property type="entry name" value="Pleckstrin-homology domain (PH domain)/Phosphotyrosine-binding domain (PTB)"/>
    <property type="match status" value="1"/>
</dbReference>
<feature type="domain" description="RanBD1" evidence="9">
    <location>
        <begin position="502"/>
        <end position="612"/>
    </location>
</feature>
<dbReference type="OrthoDB" id="10062131at2759"/>
<proteinExistence type="predicted"/>
<protein>
    <submittedName>
        <fullName evidence="11">Nuclear pore complex protein Nup50</fullName>
    </submittedName>
</protein>
<evidence type="ECO:0000256" key="5">
    <source>
        <dbReference type="ARBA" id="ARBA00023010"/>
    </source>
</evidence>
<evidence type="ECO:0000256" key="1">
    <source>
        <dbReference type="ARBA" id="ARBA00004567"/>
    </source>
</evidence>
<keyword evidence="7" id="KW-0539">Nucleus</keyword>
<dbReference type="GeneID" id="112050312"/>
<dbReference type="InterPro" id="IPR015007">
    <property type="entry name" value="NUP2/50/61"/>
</dbReference>
<feature type="compositionally biased region" description="Low complexity" evidence="8">
    <location>
        <begin position="200"/>
        <end position="219"/>
    </location>
</feature>
<dbReference type="GO" id="GO:0015031">
    <property type="term" value="P:protein transport"/>
    <property type="evidence" value="ECO:0007669"/>
    <property type="project" value="UniProtKB-KW"/>
</dbReference>
<feature type="region of interest" description="Disordered" evidence="8">
    <location>
        <begin position="304"/>
        <end position="333"/>
    </location>
</feature>
<sequence length="612" mass="65245">MSAKRQAETQLDYDNWDQEEPVEKDEGGGFKMAPKEILEKRVIRTAKRRSQATGDTAQNSIFSGFSGFNKTQKTSFDFLANLTNGSKANIEPATLKSDTAVVSSSSVSNKPASSPTSGVFSLSGSSTPITKSVFGQSDSTVFGGTGATPAFTQSVFSSSKPDSTVNDSPLKVQSSVSSTPCNTFSLKSNANPDKSTPQASSNLFGVSSSNVNNNSSPFSAKPNKSSPIATPTTDASPLESKEIKPAKKVVSDENELMYYNNLKALNKSVCAWINKHVEETPLCILSPIFRDYDKHVTNLRLELDKNKKNKSGPKDNEDKKNSVTSGNNLNSTLFNSSPSKSVFSVTPTTTSSTVAKTSSFTFGINTSSTPSTTSSTAVTTSSFSFGINTSSTTSTSSSMGDKTSNFTFGINTSTTTSANNNLATTVTPSTGFSFGIKPTTATTSPFGAKTTTSENNGGTPFSFGVGKPFSFNSNIQKTEEPANEGDANEDEPPKVEYNPIAEENSVYDKKCKVFVKKDGNYVDKGVGTLYIKKIEETGKHQLLVRANTSLGNVLINMILSSSLPTQRMGKNNVMMVCIPTPDAKPPPVSILLRVKTSEDADELLATLNKFKT</sequence>
<dbReference type="InterPro" id="IPR011993">
    <property type="entry name" value="PH-like_dom_sf"/>
</dbReference>
<accession>A0A6J1NBN9</accession>
<keyword evidence="5" id="KW-0811">Translocation</keyword>
<feature type="compositionally biased region" description="Polar residues" evidence="8">
    <location>
        <begin position="443"/>
        <end position="459"/>
    </location>
</feature>
<evidence type="ECO:0000256" key="2">
    <source>
        <dbReference type="ARBA" id="ARBA00022448"/>
    </source>
</evidence>
<evidence type="ECO:0000256" key="8">
    <source>
        <dbReference type="SAM" id="MobiDB-lite"/>
    </source>
</evidence>
<organism evidence="10 11">
    <name type="scientific">Bicyclus anynana</name>
    <name type="common">Squinting bush brown butterfly</name>
    <dbReference type="NCBI Taxonomy" id="110368"/>
    <lineage>
        <taxon>Eukaryota</taxon>
        <taxon>Metazoa</taxon>
        <taxon>Ecdysozoa</taxon>
        <taxon>Arthropoda</taxon>
        <taxon>Hexapoda</taxon>
        <taxon>Insecta</taxon>
        <taxon>Pterygota</taxon>
        <taxon>Neoptera</taxon>
        <taxon>Endopterygota</taxon>
        <taxon>Lepidoptera</taxon>
        <taxon>Glossata</taxon>
        <taxon>Ditrysia</taxon>
        <taxon>Papilionoidea</taxon>
        <taxon>Nymphalidae</taxon>
        <taxon>Satyrinae</taxon>
        <taxon>Satyrini</taxon>
        <taxon>Mycalesina</taxon>
        <taxon>Bicyclus</taxon>
    </lineage>
</organism>
<evidence type="ECO:0000256" key="4">
    <source>
        <dbReference type="ARBA" id="ARBA00022927"/>
    </source>
</evidence>
<dbReference type="AlphaFoldDB" id="A0A6J1NBN9"/>
<dbReference type="PROSITE" id="PS50196">
    <property type="entry name" value="RANBD1"/>
    <property type="match status" value="1"/>
</dbReference>
<feature type="region of interest" description="Disordered" evidence="8">
    <location>
        <begin position="105"/>
        <end position="125"/>
    </location>
</feature>
<dbReference type="InterPro" id="IPR000156">
    <property type="entry name" value="Ran_bind_dom"/>
</dbReference>
<dbReference type="PANTHER" id="PTHR38697">
    <property type="entry name" value="NUCLEAR PORE COMPLEX PROTEIN SIMILAR TO S. CEREVISIAE NUP2 (EUROFUNG)"/>
    <property type="match status" value="1"/>
</dbReference>
<feature type="region of interest" description="Disordered" evidence="8">
    <location>
        <begin position="1"/>
        <end position="33"/>
    </location>
</feature>
<dbReference type="Pfam" id="PF00638">
    <property type="entry name" value="Ran_BP1"/>
    <property type="match status" value="1"/>
</dbReference>
<dbReference type="GO" id="GO:0051028">
    <property type="term" value="P:mRNA transport"/>
    <property type="evidence" value="ECO:0007669"/>
    <property type="project" value="UniProtKB-KW"/>
</dbReference>
<dbReference type="InterPro" id="IPR053074">
    <property type="entry name" value="NPC_Nucleoporin"/>
</dbReference>
<evidence type="ECO:0000313" key="10">
    <source>
        <dbReference type="Proteomes" id="UP001652582"/>
    </source>
</evidence>